<evidence type="ECO:0000256" key="4">
    <source>
        <dbReference type="ARBA" id="ARBA00022502"/>
    </source>
</evidence>
<evidence type="ECO:0000256" key="8">
    <source>
        <dbReference type="ARBA" id="ARBA00023136"/>
    </source>
</evidence>
<keyword evidence="9" id="KW-0325">Glycoprotein</keyword>
<dbReference type="InterPro" id="IPR040039">
    <property type="entry name" value="PIGX"/>
</dbReference>
<name>A0ABS8UQS8_DATST</name>
<keyword evidence="11" id="KW-1185">Reference proteome</keyword>
<evidence type="ECO:0000256" key="6">
    <source>
        <dbReference type="ARBA" id="ARBA00022824"/>
    </source>
</evidence>
<organism evidence="10 11">
    <name type="scientific">Datura stramonium</name>
    <name type="common">Jimsonweed</name>
    <name type="synonym">Common thornapple</name>
    <dbReference type="NCBI Taxonomy" id="4076"/>
    <lineage>
        <taxon>Eukaryota</taxon>
        <taxon>Viridiplantae</taxon>
        <taxon>Streptophyta</taxon>
        <taxon>Embryophyta</taxon>
        <taxon>Tracheophyta</taxon>
        <taxon>Spermatophyta</taxon>
        <taxon>Magnoliopsida</taxon>
        <taxon>eudicotyledons</taxon>
        <taxon>Gunneridae</taxon>
        <taxon>Pentapetalae</taxon>
        <taxon>asterids</taxon>
        <taxon>lamiids</taxon>
        <taxon>Solanales</taxon>
        <taxon>Solanaceae</taxon>
        <taxon>Solanoideae</taxon>
        <taxon>Datureae</taxon>
        <taxon>Datura</taxon>
    </lineage>
</organism>
<evidence type="ECO:0000256" key="1">
    <source>
        <dbReference type="ARBA" id="ARBA00004389"/>
    </source>
</evidence>
<evidence type="ECO:0000256" key="7">
    <source>
        <dbReference type="ARBA" id="ARBA00022989"/>
    </source>
</evidence>
<proteinExistence type="inferred from homology"/>
<gene>
    <name evidence="10" type="ORF">HAX54_020252</name>
</gene>
<keyword evidence="7" id="KW-1133">Transmembrane helix</keyword>
<dbReference type="Proteomes" id="UP000823775">
    <property type="component" value="Unassembled WGS sequence"/>
</dbReference>
<protein>
    <submittedName>
        <fullName evidence="10">Uncharacterized protein</fullName>
    </submittedName>
</protein>
<evidence type="ECO:0000256" key="2">
    <source>
        <dbReference type="ARBA" id="ARBA00004687"/>
    </source>
</evidence>
<comment type="similarity">
    <text evidence="3">Belongs to the PIGX family.</text>
</comment>
<dbReference type="PANTHER" id="PTHR28650">
    <property type="entry name" value="PHOSPHATIDYLINOSITOL-GLYCAN BIOSYNTHESIS CLASS X PROTEIN"/>
    <property type="match status" value="1"/>
</dbReference>
<dbReference type="InterPro" id="IPR013233">
    <property type="entry name" value="PIG-X/PBN1"/>
</dbReference>
<keyword evidence="5" id="KW-0812">Transmembrane</keyword>
<comment type="pathway">
    <text evidence="2">Glycolipid biosynthesis; glycosylphosphatidylinositol-anchor biosynthesis.</text>
</comment>
<evidence type="ECO:0000313" key="11">
    <source>
        <dbReference type="Proteomes" id="UP000823775"/>
    </source>
</evidence>
<comment type="caution">
    <text evidence="10">The sequence shown here is derived from an EMBL/GenBank/DDBJ whole genome shotgun (WGS) entry which is preliminary data.</text>
</comment>
<keyword evidence="6" id="KW-0256">Endoplasmic reticulum</keyword>
<keyword evidence="8" id="KW-0472">Membrane</keyword>
<dbReference type="EMBL" id="JACEIK010002447">
    <property type="protein sequence ID" value="MCD9561249.1"/>
    <property type="molecule type" value="Genomic_DNA"/>
</dbReference>
<evidence type="ECO:0000313" key="10">
    <source>
        <dbReference type="EMBL" id="MCD9561249.1"/>
    </source>
</evidence>
<dbReference type="Pfam" id="PF08320">
    <property type="entry name" value="PIG-X"/>
    <property type="match status" value="1"/>
</dbReference>
<sequence>MHLMLINMLQKSYFNRHENLVDSKFEDFIAHEILPSAWLVKFAQQLSDLHRKLIDEGSHRRLSSFLRLKMSSESISRPPKSCEVTIVERLPSGVFADPFELQHLVQRGVFTDAAVFGDTNLE</sequence>
<accession>A0ABS8UQS8</accession>
<evidence type="ECO:0000256" key="9">
    <source>
        <dbReference type="ARBA" id="ARBA00023180"/>
    </source>
</evidence>
<comment type="subcellular location">
    <subcellularLocation>
        <location evidence="1">Endoplasmic reticulum membrane</location>
        <topology evidence="1">Single-pass membrane protein</topology>
    </subcellularLocation>
</comment>
<evidence type="ECO:0000256" key="5">
    <source>
        <dbReference type="ARBA" id="ARBA00022692"/>
    </source>
</evidence>
<evidence type="ECO:0000256" key="3">
    <source>
        <dbReference type="ARBA" id="ARBA00010345"/>
    </source>
</evidence>
<feature type="non-terminal residue" evidence="10">
    <location>
        <position position="122"/>
    </location>
</feature>
<keyword evidence="4" id="KW-0337">GPI-anchor biosynthesis</keyword>
<dbReference type="PANTHER" id="PTHR28650:SF1">
    <property type="entry name" value="PHOSPHATIDYLINOSITOL-GLYCAN BIOSYNTHESIS CLASS X PROTEIN"/>
    <property type="match status" value="1"/>
</dbReference>
<reference evidence="10 11" key="1">
    <citation type="journal article" date="2021" name="BMC Genomics">
        <title>Datura genome reveals duplications of psychoactive alkaloid biosynthetic genes and high mutation rate following tissue culture.</title>
        <authorList>
            <person name="Rajewski A."/>
            <person name="Carter-House D."/>
            <person name="Stajich J."/>
            <person name="Litt A."/>
        </authorList>
    </citation>
    <scope>NUCLEOTIDE SEQUENCE [LARGE SCALE GENOMIC DNA]</scope>
    <source>
        <strain evidence="10">AR-01</strain>
    </source>
</reference>